<protein>
    <submittedName>
        <fullName evidence="1">Uncharacterized protein</fullName>
    </submittedName>
</protein>
<keyword evidence="2" id="KW-1185">Reference proteome</keyword>
<sequence length="402" mass="44834">MAWAYNTHDDTPTWGPKIAIVALCFTSASLLVMLLRLYVRTFLVKALGYDDLLIVLSWLCACGYTTTTVIQTKWGLGLLSLDDMPKENLFNFQLSQYIGAPFYVVSIWGFKISLLLSYLRFIPMPVYRKVIIATIVIITMAHIAFVCGFLFLCTPISKQWNPNITWGHCAAGLPFYLSFSALTIVFDAAVMIIPLPVLIKAQIQRPRKMILLTLFALGIFVTIIQIIRIDTIKNLSNYLNSSISILWSIVETDTAIIIASIPTLPPGVKAISAKLRGATTRSKNSSQGTDTTAVPPSSHSDMPERLKMDSWGCPKPAVPRWGSRDEYDEELGMVEPESPMDDAGSADRILGPVSPIMRTTGPLRSPTIRVVYQPRRYSTESLESPESPYSPRSFYWKHSPGR</sequence>
<evidence type="ECO:0000313" key="2">
    <source>
        <dbReference type="Proteomes" id="UP001148737"/>
    </source>
</evidence>
<evidence type="ECO:0000313" key="1">
    <source>
        <dbReference type="EMBL" id="KAJ3497275.1"/>
    </source>
</evidence>
<proteinExistence type="predicted"/>
<gene>
    <name evidence="1" type="ORF">NLG97_g2036</name>
</gene>
<reference evidence="1" key="1">
    <citation type="submission" date="2022-07" db="EMBL/GenBank/DDBJ databases">
        <title>Genome Sequence of Lecanicillium saksenae.</title>
        <authorList>
            <person name="Buettner E."/>
        </authorList>
    </citation>
    <scope>NUCLEOTIDE SEQUENCE</scope>
    <source>
        <strain evidence="1">VT-O1</strain>
    </source>
</reference>
<dbReference type="EMBL" id="JANAKD010000123">
    <property type="protein sequence ID" value="KAJ3497275.1"/>
    <property type="molecule type" value="Genomic_DNA"/>
</dbReference>
<organism evidence="1 2">
    <name type="scientific">Lecanicillium saksenae</name>
    <dbReference type="NCBI Taxonomy" id="468837"/>
    <lineage>
        <taxon>Eukaryota</taxon>
        <taxon>Fungi</taxon>
        <taxon>Dikarya</taxon>
        <taxon>Ascomycota</taxon>
        <taxon>Pezizomycotina</taxon>
        <taxon>Sordariomycetes</taxon>
        <taxon>Hypocreomycetidae</taxon>
        <taxon>Hypocreales</taxon>
        <taxon>Cordycipitaceae</taxon>
        <taxon>Lecanicillium</taxon>
    </lineage>
</organism>
<accession>A0ACC1R219</accession>
<name>A0ACC1R219_9HYPO</name>
<comment type="caution">
    <text evidence="1">The sequence shown here is derived from an EMBL/GenBank/DDBJ whole genome shotgun (WGS) entry which is preliminary data.</text>
</comment>
<dbReference type="Proteomes" id="UP001148737">
    <property type="component" value="Unassembled WGS sequence"/>
</dbReference>